<dbReference type="InterPro" id="IPR052394">
    <property type="entry name" value="LRR-containing"/>
</dbReference>
<feature type="compositionally biased region" description="Low complexity" evidence="1">
    <location>
        <begin position="419"/>
        <end position="461"/>
    </location>
</feature>
<gene>
    <name evidence="2" type="ORF">HXX76_012602</name>
</gene>
<keyword evidence="3" id="KW-1185">Reference proteome</keyword>
<feature type="compositionally biased region" description="Gly residues" evidence="1">
    <location>
        <begin position="396"/>
        <end position="405"/>
    </location>
</feature>
<sequence length="1097" mass="111560">MTELLKLSDRASHVFFLRKLASDTPAGASGPLGELATHQVVSTYVRPATASSKLNFVDCLRKGELAASLSPAAWCPGGVMTHAGAAVPAFGPTTYFLSHAWSYKFSELVALAEAHYAAQPDTDGGKAFAPIFYWVDILAVSQHFTGDFKEHPDSDFPGVIRASRAVLFTMHPWRCPVAPTRVWCLFEALTAVQSPGVGLEVLMDRGASRDTGAATLTALATSIDVRSAKATVASDRAYIMGCIEAGAGGVAGFNTVLRRALKSTLENAMVARCVLKRDSASLGELIKAGCCRDPDGSGRVDAAGWLKWLDAKQLAAWLDSVEGGGGSSCPCGLVLAGRHECWEHECLVADGKWSAKPTDSGAYIQWAFLPLDDSLCAAIARLLRRQSQQQPAGSSSVGGGVGGTRGAAAVKPAAASAARAVASPARRPAGTTATTAGKRSTGSSSSSSSSSKPAAAANGTGSSSGHGGGGGGSSGGSSGRLEQLWLTLGVPEGLHRYREVPDLLAKYLHGSSSGSSNGNEGGSSKRCWWDVLIDLEDGRLQIPELTPPGLGGSSSSCGGAGGARADACTAAGSNGSGGATGDAAGEGGERKPVAGRRAAVTATAAAPPKAGTAAARVGVGAGATPTAAAAAALPPGRSELWRAVGAPGCPLQLLCLHRCFLTAGDVAALRRALTSGSCRLKTLQVLEPEALDGGVLQVPQRYLGADVWLHTCDSLAAGLAAAALAAPSLERVHIMPTRTCFIEDLPGLPAAAAHLDGWSAPLLPATGGGAAGRPLKAAAAAPVAAAAAGGGGQCLKEFILAPVVLSPAATRQLAAALAALPALEGGGVDCKKAPPRGWTPGPLPEELVNAKLSPLSSPQHVLHPPPGAPPPRPRSWHLAARGWNDGPCGEERLGKCWMPHSHCVQSTHLYRQPPLQAGGGGGGGGGVLMPDLSVVLQVLARDEEARRPGDAGRAAALTHWLLAGAGPGAVPPSWGWLEYHTRPDWRAGRMQVSDDEGTSRQGPWPLAQPTTDLWDFSARGRDSAANARYRPGDEDGDVGVQAALAAAAAGYAALGEEALAASPPPYQQALAPSKGGSGGGGGLIPPARLRFDVHQAA</sequence>
<dbReference type="EMBL" id="JAEHOC010000043">
    <property type="protein sequence ID" value="KAG2427091.1"/>
    <property type="molecule type" value="Genomic_DNA"/>
</dbReference>
<dbReference type="OrthoDB" id="435799at2759"/>
<dbReference type="PANTHER" id="PTHR24114:SF2">
    <property type="entry name" value="F-BOX DOMAIN-CONTAINING PROTEIN-RELATED"/>
    <property type="match status" value="1"/>
</dbReference>
<evidence type="ECO:0000313" key="2">
    <source>
        <dbReference type="EMBL" id="KAG2427091.1"/>
    </source>
</evidence>
<evidence type="ECO:0000313" key="3">
    <source>
        <dbReference type="Proteomes" id="UP000650467"/>
    </source>
</evidence>
<feature type="compositionally biased region" description="Gly residues" evidence="1">
    <location>
        <begin position="574"/>
        <end position="586"/>
    </location>
</feature>
<dbReference type="Proteomes" id="UP000650467">
    <property type="component" value="Unassembled WGS sequence"/>
</dbReference>
<proteinExistence type="predicted"/>
<dbReference type="AlphaFoldDB" id="A0A835VVW8"/>
<feature type="region of interest" description="Disordered" evidence="1">
    <location>
        <begin position="387"/>
        <end position="406"/>
    </location>
</feature>
<organism evidence="2 3">
    <name type="scientific">Chlamydomonas incerta</name>
    <dbReference type="NCBI Taxonomy" id="51695"/>
    <lineage>
        <taxon>Eukaryota</taxon>
        <taxon>Viridiplantae</taxon>
        <taxon>Chlorophyta</taxon>
        <taxon>core chlorophytes</taxon>
        <taxon>Chlorophyceae</taxon>
        <taxon>CS clade</taxon>
        <taxon>Chlamydomonadales</taxon>
        <taxon>Chlamydomonadaceae</taxon>
        <taxon>Chlamydomonas</taxon>
    </lineage>
</organism>
<evidence type="ECO:0000256" key="1">
    <source>
        <dbReference type="SAM" id="MobiDB-lite"/>
    </source>
</evidence>
<comment type="caution">
    <text evidence="2">The sequence shown here is derived from an EMBL/GenBank/DDBJ whole genome shotgun (WGS) entry which is preliminary data.</text>
</comment>
<feature type="region of interest" description="Disordered" evidence="1">
    <location>
        <begin position="1065"/>
        <end position="1087"/>
    </location>
</feature>
<protein>
    <submittedName>
        <fullName evidence="2">Uncharacterized protein</fullName>
    </submittedName>
</protein>
<feature type="compositionally biased region" description="Low complexity" evidence="1">
    <location>
        <begin position="595"/>
        <end position="607"/>
    </location>
</feature>
<name>A0A835VVW8_CHLIN</name>
<feature type="region of interest" description="Disordered" evidence="1">
    <location>
        <begin position="419"/>
        <end position="478"/>
    </location>
</feature>
<feature type="compositionally biased region" description="Gly residues" evidence="1">
    <location>
        <begin position="462"/>
        <end position="478"/>
    </location>
</feature>
<feature type="region of interest" description="Disordered" evidence="1">
    <location>
        <begin position="573"/>
        <end position="607"/>
    </location>
</feature>
<reference evidence="2" key="1">
    <citation type="journal article" date="2020" name="bioRxiv">
        <title>Comparative genomics of Chlamydomonas.</title>
        <authorList>
            <person name="Craig R.J."/>
            <person name="Hasan A.R."/>
            <person name="Ness R.W."/>
            <person name="Keightley P.D."/>
        </authorList>
    </citation>
    <scope>NUCLEOTIDE SEQUENCE</scope>
    <source>
        <strain evidence="2">SAG 7.73</strain>
    </source>
</reference>
<accession>A0A835VVW8</accession>
<dbReference type="PANTHER" id="PTHR24114">
    <property type="entry name" value="LEUCINE RICH REPEAT FAMILY PROTEIN"/>
    <property type="match status" value="1"/>
</dbReference>